<dbReference type="InterPro" id="IPR001482">
    <property type="entry name" value="T2SS/T4SS_dom"/>
</dbReference>
<keyword evidence="2" id="KW-0547">Nucleotide-binding</keyword>
<accession>A0ABY5C4R2</accession>
<dbReference type="RefSeq" id="WP_252780662.1">
    <property type="nucleotide sequence ID" value="NZ_CP097478.1"/>
</dbReference>
<organism evidence="5 6">
    <name type="scientific">Fructilactobacillus ixorae</name>
    <dbReference type="NCBI Taxonomy" id="1750535"/>
    <lineage>
        <taxon>Bacteria</taxon>
        <taxon>Bacillati</taxon>
        <taxon>Bacillota</taxon>
        <taxon>Bacilli</taxon>
        <taxon>Lactobacillales</taxon>
        <taxon>Lactobacillaceae</taxon>
        <taxon>Fructilactobacillus</taxon>
    </lineage>
</organism>
<comment type="similarity">
    <text evidence="1">Belongs to the GSP E family.</text>
</comment>
<sequence>MEIKQLFHEIMTLALAKQASDVYFLPKRDNYEVKMHTLQGALQLSNLDNETARRLLTYCKYRGGLSIAERRRPQLGSLDLSVEKQLIRLRLATVGSFNQQEALVLRIIYDGQAHHCQFFNQRVLPQLKQLTSHRGLFLFSGPTGSGKTTTIYELARSLPETKMVMAIEDPVEIFEERFLQLEVNDATGMSYGQLLKVGLRQRPDVFIIGEIRDRKTAQIAVRAALSGHLVLSTIHAQNLAGIKARLLDLKVSEAQYQAALTAVVYQRLLPTCSQETRALLAWQTQPALKSGSSWELELNRIRKQGMITNECYEAFKQG</sequence>
<dbReference type="NCBIfam" id="NF041000">
    <property type="entry name" value="ATPase_ComGA"/>
    <property type="match status" value="1"/>
</dbReference>
<dbReference type="PANTHER" id="PTHR30258">
    <property type="entry name" value="TYPE II SECRETION SYSTEM PROTEIN GSPE-RELATED"/>
    <property type="match status" value="1"/>
</dbReference>
<dbReference type="PANTHER" id="PTHR30258:SF2">
    <property type="entry name" value="COMG OPERON PROTEIN 1"/>
    <property type="match status" value="1"/>
</dbReference>
<dbReference type="InterPro" id="IPR027417">
    <property type="entry name" value="P-loop_NTPase"/>
</dbReference>
<evidence type="ECO:0000256" key="1">
    <source>
        <dbReference type="ARBA" id="ARBA00006611"/>
    </source>
</evidence>
<evidence type="ECO:0000256" key="3">
    <source>
        <dbReference type="ARBA" id="ARBA00022840"/>
    </source>
</evidence>
<dbReference type="Gene3D" id="3.30.450.90">
    <property type="match status" value="1"/>
</dbReference>
<gene>
    <name evidence="5" type="primary">tadA</name>
    <name evidence="5" type="ORF">M8332_02740</name>
</gene>
<dbReference type="Proteomes" id="UP001057532">
    <property type="component" value="Chromosome"/>
</dbReference>
<dbReference type="Pfam" id="PF00437">
    <property type="entry name" value="T2SSE"/>
    <property type="match status" value="1"/>
</dbReference>
<keyword evidence="6" id="KW-1185">Reference proteome</keyword>
<keyword evidence="3" id="KW-0067">ATP-binding</keyword>
<protein>
    <submittedName>
        <fullName evidence="5">Flp pilus assembly complex ATPase component TadA</fullName>
    </submittedName>
</protein>
<dbReference type="Gene3D" id="3.40.50.300">
    <property type="entry name" value="P-loop containing nucleotide triphosphate hydrolases"/>
    <property type="match status" value="1"/>
</dbReference>
<dbReference type="SUPFAM" id="SSF52540">
    <property type="entry name" value="P-loop containing nucleoside triphosphate hydrolases"/>
    <property type="match status" value="1"/>
</dbReference>
<name>A0ABY5C4R2_9LACO</name>
<evidence type="ECO:0000256" key="2">
    <source>
        <dbReference type="ARBA" id="ARBA00022741"/>
    </source>
</evidence>
<dbReference type="InterPro" id="IPR047667">
    <property type="entry name" value="ATPase_ComGA"/>
</dbReference>
<evidence type="ECO:0000259" key="4">
    <source>
        <dbReference type="Pfam" id="PF00437"/>
    </source>
</evidence>
<evidence type="ECO:0000313" key="6">
    <source>
        <dbReference type="Proteomes" id="UP001057532"/>
    </source>
</evidence>
<reference evidence="5" key="1">
    <citation type="submission" date="2022-05" db="EMBL/GenBank/DDBJ databases">
        <authorList>
            <person name="Oliphant S.A."/>
            <person name="Watson-Haigh N.S."/>
            <person name="Sumby K.M."/>
            <person name="Gardner J.M."/>
            <person name="Jiranek V."/>
        </authorList>
    </citation>
    <scope>NUCLEOTIDE SEQUENCE</scope>
    <source>
        <strain evidence="5">Ru20-1</strain>
    </source>
</reference>
<dbReference type="EMBL" id="CP097478">
    <property type="protein sequence ID" value="USS93784.1"/>
    <property type="molecule type" value="Genomic_DNA"/>
</dbReference>
<dbReference type="CDD" id="cd01129">
    <property type="entry name" value="PulE-GspE-like"/>
    <property type="match status" value="1"/>
</dbReference>
<evidence type="ECO:0000313" key="5">
    <source>
        <dbReference type="EMBL" id="USS93784.1"/>
    </source>
</evidence>
<proteinExistence type="inferred from homology"/>
<feature type="domain" description="Bacterial type II secretion system protein E" evidence="4">
    <location>
        <begin position="3"/>
        <end position="280"/>
    </location>
</feature>